<proteinExistence type="predicted"/>
<evidence type="ECO:0000256" key="1">
    <source>
        <dbReference type="SAM" id="Coils"/>
    </source>
</evidence>
<keyword evidence="4" id="KW-0614">Plasmid</keyword>
<keyword evidence="2" id="KW-0812">Transmembrane</keyword>
<dbReference type="EMBL" id="CP041396">
    <property type="protein sequence ID" value="QDM12847.1"/>
    <property type="molecule type" value="Genomic_DNA"/>
</dbReference>
<dbReference type="Proteomes" id="UP000318823">
    <property type="component" value="Plasmid unnamed1"/>
</dbReference>
<feature type="coiled-coil region" evidence="1">
    <location>
        <begin position="380"/>
        <end position="412"/>
    </location>
</feature>
<feature type="domain" description="Conjugative transposon TraM C-terminal" evidence="3">
    <location>
        <begin position="234"/>
        <end position="382"/>
    </location>
</feature>
<evidence type="ECO:0000313" key="5">
    <source>
        <dbReference type="Proteomes" id="UP000318823"/>
    </source>
</evidence>
<feature type="transmembrane region" description="Helical" evidence="2">
    <location>
        <begin position="16"/>
        <end position="33"/>
    </location>
</feature>
<keyword evidence="2" id="KW-0472">Membrane</keyword>
<keyword evidence="2" id="KW-1133">Transmembrane helix</keyword>
<accession>A0AAP9DQ37</accession>
<geneLocation type="plasmid" evidence="4 5">
    <name>unnamed1</name>
</geneLocation>
<dbReference type="RefSeq" id="WP_032845153.1">
    <property type="nucleotide sequence ID" value="NZ_CP041396.1"/>
</dbReference>
<protein>
    <submittedName>
        <fullName evidence="4">Conjugative transposon protein TraM</fullName>
    </submittedName>
</protein>
<keyword evidence="1" id="KW-0175">Coiled coil</keyword>
<dbReference type="InterPro" id="IPR055407">
    <property type="entry name" value="TraM_C"/>
</dbReference>
<name>A0AAP9DQ37_BACOV</name>
<dbReference type="AlphaFoldDB" id="A0AAP9DQ37"/>
<evidence type="ECO:0000259" key="3">
    <source>
        <dbReference type="Pfam" id="PF12508"/>
    </source>
</evidence>
<feature type="coiled-coil region" evidence="1">
    <location>
        <begin position="151"/>
        <end position="185"/>
    </location>
</feature>
<dbReference type="Pfam" id="PF12508">
    <property type="entry name" value="Transposon_TraM"/>
    <property type="match status" value="1"/>
</dbReference>
<reference evidence="5" key="1">
    <citation type="journal article" date="2018" name="J. Anim. Genet.">
        <title>Acquired interbacterial defense systems protect against interspecies antagonism in the human gut microbiome.</title>
        <authorList>
            <person name="Ross B.D."/>
            <person name="Verster A.J."/>
            <person name="Radey M.C."/>
            <person name="Schmidtke D.T."/>
            <person name="Pope C.E."/>
            <person name="Hoffman L.R."/>
            <person name="Hajjar A."/>
            <person name="Peterson S.B."/>
            <person name="Borenstein E."/>
            <person name="Mougous J."/>
        </authorList>
    </citation>
    <scope>NUCLEOTIDE SEQUENCE [LARGE SCALE GENOMIC DNA]</scope>
    <source>
        <strain evidence="5">3725 D1 iv</strain>
        <plasmid evidence="5">unnamed1</plasmid>
    </source>
</reference>
<evidence type="ECO:0000313" key="4">
    <source>
        <dbReference type="EMBL" id="QDM12847.1"/>
    </source>
</evidence>
<evidence type="ECO:0000256" key="2">
    <source>
        <dbReference type="SAM" id="Phobius"/>
    </source>
</evidence>
<sequence>MKEFKLKEILKDKNKVLIIMVVVLFILFLVVILKTKNGSLEVTAIEEPNKALLEPVSKDEKVLADKLEAYKKDQLAAKKEKMLEEDRVKGADFYFDMQGSDNKYSQRMKQQIARMQTDPYEQAMDEYGGSKSGFEDKMRENLNRIGDNQEAENLERTRRAYAESQNELENRMRIYDNILDKYLEKKKDSIAVSPKVQDDDMLEDITPEPRFIINEEGRRQRRPQYEIPGKKNLVKAAIYGDQTIVSGTPVKMRLLEPLLISGIEIPANTIFFGSALVGASRMKITVENFRYGTYMSPVSFVIFDNDAIEGVNLPNNMKAESARKMEQGILQGVQLPISSIGTVTSEVTSAITATTQVAKQLLNQSLSQVKVHLKANYQIFLKEETKMDKRKREAEEAELERMFKQIEMRKNEPTKKNPLTSLIESM</sequence>
<gene>
    <name evidence="4" type="primary">traM</name>
    <name evidence="4" type="ORF">DYI28_29575</name>
</gene>
<organism evidence="4 5">
    <name type="scientific">Bacteroides ovatus</name>
    <dbReference type="NCBI Taxonomy" id="28116"/>
    <lineage>
        <taxon>Bacteria</taxon>
        <taxon>Pseudomonadati</taxon>
        <taxon>Bacteroidota</taxon>
        <taxon>Bacteroidia</taxon>
        <taxon>Bacteroidales</taxon>
        <taxon>Bacteroidaceae</taxon>
        <taxon>Bacteroides</taxon>
    </lineage>
</organism>